<evidence type="ECO:0000313" key="5">
    <source>
        <dbReference type="EMBL" id="AUR51299.1"/>
    </source>
</evidence>
<dbReference type="EMBL" id="CP024847">
    <property type="protein sequence ID" value="AUR51299.1"/>
    <property type="molecule type" value="Genomic_DNA"/>
</dbReference>
<protein>
    <submittedName>
        <fullName evidence="5">ABC transporter</fullName>
    </submittedName>
</protein>
<dbReference type="GO" id="GO:0120010">
    <property type="term" value="P:intermembrane phospholipid transfer"/>
    <property type="evidence" value="ECO:0007669"/>
    <property type="project" value="TreeGrafter"/>
</dbReference>
<accession>A0A2I7N499</accession>
<keyword evidence="2 4" id="KW-0732">Signal</keyword>
<gene>
    <name evidence="5" type="ORF">CUN60_02940</name>
</gene>
<dbReference type="PROSITE" id="PS51257">
    <property type="entry name" value="PROKAR_LIPOPROTEIN"/>
    <property type="match status" value="1"/>
</dbReference>
<proteinExistence type="inferred from homology"/>
<evidence type="ECO:0000256" key="2">
    <source>
        <dbReference type="ARBA" id="ARBA00022729"/>
    </source>
</evidence>
<evidence type="ECO:0000256" key="1">
    <source>
        <dbReference type="ARBA" id="ARBA00010634"/>
    </source>
</evidence>
<organism evidence="5 6">
    <name type="scientific">Aquella oligotrophica</name>
    <dbReference type="NCBI Taxonomy" id="2067065"/>
    <lineage>
        <taxon>Bacteria</taxon>
        <taxon>Pseudomonadati</taxon>
        <taxon>Pseudomonadota</taxon>
        <taxon>Betaproteobacteria</taxon>
        <taxon>Neisseriales</taxon>
        <taxon>Neisseriaceae</taxon>
        <taxon>Aquella</taxon>
    </lineage>
</organism>
<reference evidence="6" key="1">
    <citation type="submission" date="2017-11" db="EMBL/GenBank/DDBJ databases">
        <authorList>
            <person name="Chan K.G."/>
            <person name="Lee L.S."/>
        </authorList>
    </citation>
    <scope>NUCLEOTIDE SEQUENCE [LARGE SCALE GENOMIC DNA]</scope>
    <source>
        <strain evidence="6">DSM 100970</strain>
    </source>
</reference>
<sequence length="311" mass="34724">MRFINRIKKLKNCSLAVFAATLIASCATSQNPNDPYEVVNRKIFIANMTADHFILRPIAIGYTYVPEPLRDAVSNFYNNLRDFVTLANDILQLNGSDTMHNTMRIAINSTFGILGLIDVSSSMGLPQTQTSFGETFKRWGWTNSSYIVLPFFGSTTFRDGLGFVPDLYFNPLFWITTDAWFSWGIFGLNLINKRAMLLDQEKLLMSSLDPYATIRDIYLQKNGEYIYPQESGTMESESESLDELIDEENGESTPKTRRVSSQSSQIDELIDEENKLQAKVGIIPVGGAAAIATTSSRGESIESAAVKPESK</sequence>
<dbReference type="RefSeq" id="WP_102950599.1">
    <property type="nucleotide sequence ID" value="NZ_CP024847.1"/>
</dbReference>
<feature type="compositionally biased region" description="Acidic residues" evidence="3">
    <location>
        <begin position="236"/>
        <end position="250"/>
    </location>
</feature>
<dbReference type="KEGG" id="nba:CUN60_02940"/>
<dbReference type="PANTHER" id="PTHR30035">
    <property type="entry name" value="LIPOPROTEIN VACJ-RELATED"/>
    <property type="match status" value="1"/>
</dbReference>
<dbReference type="Pfam" id="PF04333">
    <property type="entry name" value="MlaA"/>
    <property type="match status" value="1"/>
</dbReference>
<dbReference type="InterPro" id="IPR007428">
    <property type="entry name" value="MlaA"/>
</dbReference>
<dbReference type="Proteomes" id="UP000236655">
    <property type="component" value="Chromosome"/>
</dbReference>
<dbReference type="GO" id="GO:0016020">
    <property type="term" value="C:membrane"/>
    <property type="evidence" value="ECO:0007669"/>
    <property type="project" value="InterPro"/>
</dbReference>
<keyword evidence="6" id="KW-1185">Reference proteome</keyword>
<dbReference type="PANTHER" id="PTHR30035:SF3">
    <property type="entry name" value="INTERMEMBRANE PHOSPHOLIPID TRANSPORT SYSTEM LIPOPROTEIN MLAA"/>
    <property type="match status" value="1"/>
</dbReference>
<evidence type="ECO:0000256" key="4">
    <source>
        <dbReference type="SAM" id="SignalP"/>
    </source>
</evidence>
<dbReference type="AlphaFoldDB" id="A0A2I7N499"/>
<feature type="signal peptide" evidence="4">
    <location>
        <begin position="1"/>
        <end position="29"/>
    </location>
</feature>
<evidence type="ECO:0000256" key="3">
    <source>
        <dbReference type="SAM" id="MobiDB-lite"/>
    </source>
</evidence>
<feature type="chain" id="PRO_5014453007" evidence="4">
    <location>
        <begin position="30"/>
        <end position="311"/>
    </location>
</feature>
<feature type="region of interest" description="Disordered" evidence="3">
    <location>
        <begin position="229"/>
        <end position="266"/>
    </location>
</feature>
<dbReference type="OrthoDB" id="9785326at2"/>
<dbReference type="PRINTS" id="PR01805">
    <property type="entry name" value="VACJLIPOPROT"/>
</dbReference>
<comment type="similarity">
    <text evidence="1">Belongs to the MlaA family.</text>
</comment>
<name>A0A2I7N499_9NEIS</name>
<evidence type="ECO:0000313" key="6">
    <source>
        <dbReference type="Proteomes" id="UP000236655"/>
    </source>
</evidence>